<keyword evidence="3" id="KW-1185">Reference proteome</keyword>
<feature type="signal peptide" evidence="1">
    <location>
        <begin position="1"/>
        <end position="22"/>
    </location>
</feature>
<name>A0ABM7NX46_9BACT</name>
<reference evidence="2 3" key="1">
    <citation type="journal article" date="2022" name="Int. J. Syst. Evol. Microbiol.">
        <title>Prevotella herbatica sp. nov., a plant polysaccharide-decomposing anaerobic bacterium isolated from a methanogenic reactor.</title>
        <authorList>
            <person name="Uek A."/>
            <person name="Tonouchi A."/>
            <person name="Kaku N."/>
            <person name="Ueki K."/>
        </authorList>
    </citation>
    <scope>NUCLEOTIDE SEQUENCE [LARGE SCALE GENOMIC DNA]</scope>
    <source>
        <strain evidence="2 3">WR041</strain>
    </source>
</reference>
<dbReference type="RefSeq" id="WP_207155246.1">
    <property type="nucleotide sequence ID" value="NZ_AP024484.1"/>
</dbReference>
<gene>
    <name evidence="2" type="ORF">prwr041_09790</name>
</gene>
<evidence type="ECO:0000256" key="1">
    <source>
        <dbReference type="SAM" id="SignalP"/>
    </source>
</evidence>
<proteinExistence type="predicted"/>
<dbReference type="EMBL" id="AP024484">
    <property type="protein sequence ID" value="BCS85086.1"/>
    <property type="molecule type" value="Genomic_DNA"/>
</dbReference>
<keyword evidence="1" id="KW-0732">Signal</keyword>
<dbReference type="Proteomes" id="UP001319045">
    <property type="component" value="Chromosome"/>
</dbReference>
<dbReference type="SUPFAM" id="SSF47781">
    <property type="entry name" value="RuvA domain 2-like"/>
    <property type="match status" value="1"/>
</dbReference>
<protein>
    <recommendedName>
        <fullName evidence="4">DNA-binding protein</fullName>
    </recommendedName>
</protein>
<evidence type="ECO:0000313" key="2">
    <source>
        <dbReference type="EMBL" id="BCS85086.1"/>
    </source>
</evidence>
<evidence type="ECO:0008006" key="4">
    <source>
        <dbReference type="Google" id="ProtNLM"/>
    </source>
</evidence>
<evidence type="ECO:0000313" key="3">
    <source>
        <dbReference type="Proteomes" id="UP001319045"/>
    </source>
</evidence>
<sequence>MKKVLRYIFLITSITYSTALDAQNEQSWEECYDEIHSMDGQEDINTEADYDVLSELTSHPININAATREDLERIPFLSSQQVESIMEYMYKYHTMQSLGELHMITDLDDVYARLLSYFLYIGNPPEKGLPTIGEILKYGKNEIVATANIPTYKRDGYTNGDYQGNNIKHWFRYTFSFGNMLKFGFTCAQDAGEPFFKGKNKLGYDYCSYYVMLRNIGKLKSLALGRYRLRFGMGLVINNDYSFGKLATLQTLGRSSNSIREHSSRSEANYMQGAAATINIAKGLDITGFVSYRDIDATLNKDSLNTIATITGNGYHRTVSEITRKHNTSIFAGGGNMRYFSNGFHIGMSAIYSSLNRELRPDTARIYKRWSATGTKFWNAGIDYGYICGKFSFNGETATGDSHAIATINSLSYKLLSNLQIMALQRFYSYRYYGMYANSFCDAGSIQDESGIYCGISWNASKHTTIMMYTDYAYFAWPKYMQSFPETYSLDNMIQLLYNKKHFSLLARYRLKIKQRDNMNKTALDNVNEHRGRLQLGYIIKNIQCRSQADIVYSRQRTESMGYMISESVLYKYHWINAAANIGYFHTADYQSRVYAYERGVMYNFSFPAFSGEGIRYSINLRADINKNIMMITKVGCTDYLDRSTISSGPQQIHGSSQTDIDLQLRYKF</sequence>
<dbReference type="InterPro" id="IPR010994">
    <property type="entry name" value="RuvA_2-like"/>
</dbReference>
<feature type="chain" id="PRO_5046607936" description="DNA-binding protein" evidence="1">
    <location>
        <begin position="23"/>
        <end position="669"/>
    </location>
</feature>
<accession>A0ABM7NX46</accession>
<organism evidence="2 3">
    <name type="scientific">Prevotella herbatica</name>
    <dbReference type="NCBI Taxonomy" id="2801997"/>
    <lineage>
        <taxon>Bacteria</taxon>
        <taxon>Pseudomonadati</taxon>
        <taxon>Bacteroidota</taxon>
        <taxon>Bacteroidia</taxon>
        <taxon>Bacteroidales</taxon>
        <taxon>Prevotellaceae</taxon>
        <taxon>Prevotella</taxon>
    </lineage>
</organism>